<dbReference type="Gene3D" id="3.20.20.140">
    <property type="entry name" value="Metal-dependent hydrolases"/>
    <property type="match status" value="1"/>
</dbReference>
<sequence>MMSPEDKKVTRVETPSFSEPGTSGLYSKNNLQICKKLFWKDVESSPDSQNHKIETTENSPNYSFASSECSEKKSVNQSLKCKRKSVGNEEGGKLIYFKAISALFGKDVLSKYQKKSEKEKRNQDNEDVEEHKTAHGKYSFPSPGTNDKKKLLEREHNVSNTAPLDFRDVEYKREVSLPEKFNKDIVSKEDELDDPDWSDDDGDKIDVKTFSQDVFCSNSTHLKKDQHEESTFSNESYGSPFYMSNYWSSPQEDCNTGFQNSIQASPLTDTWGSSCYQENSNSNNVNYYAYYPQSSPLAPVDLIDVTSPIYHSSPLPIFSSDLNFSVKNMSIRKKYSQDTCSRLLRVDADYTSQEADAENVHDFLEMSKKRHRHGFIDTHCHLDMLFAKLAFKGSFSSFKNKYKSTFPTEYEGCIADFCNPRYLINDHLWESLLAEDQIWAAFGCHPHFAKYYSVAQESTILNAMRHPKAVAFGEIGLDYSHKCSTDILKQHKVFERQLRLAVDMRKPIVIHCRNADKDLLEIMRKFVPRDYKIHRHCFTDSYDVIEPFLQEFPNLSVGFTALVTYSSAAKAKEAVKKIPLDRIIIETDAPYFLPQRVSKNVIKHSHPGHGLCTIKEIAKLKSEKLSTVLSVLRRNTIDLYGL</sequence>
<dbReference type="PROSITE" id="PS01137">
    <property type="entry name" value="TATD_1"/>
    <property type="match status" value="1"/>
</dbReference>
<feature type="compositionally biased region" description="Polar residues" evidence="3">
    <location>
        <begin position="56"/>
        <end position="68"/>
    </location>
</feature>
<feature type="compositionally biased region" description="Basic and acidic residues" evidence="3">
    <location>
        <begin position="45"/>
        <end position="55"/>
    </location>
</feature>
<dbReference type="Pfam" id="PF01026">
    <property type="entry name" value="TatD_DNase"/>
    <property type="match status" value="1"/>
</dbReference>
<evidence type="ECO:0000313" key="4">
    <source>
        <dbReference type="Ensembl" id="ENSECRP00000026264.1"/>
    </source>
</evidence>
<comment type="similarity">
    <text evidence="1">Belongs to the metallo-dependent hydrolases superfamily. TatD-type hydrolase family.</text>
</comment>
<evidence type="ECO:0000256" key="2">
    <source>
        <dbReference type="ARBA" id="ARBA00022801"/>
    </source>
</evidence>
<dbReference type="GO" id="GO:0016788">
    <property type="term" value="F:hydrolase activity, acting on ester bonds"/>
    <property type="evidence" value="ECO:0007669"/>
    <property type="project" value="InterPro"/>
</dbReference>
<reference evidence="4" key="2">
    <citation type="submission" date="2025-08" db="UniProtKB">
        <authorList>
            <consortium name="Ensembl"/>
        </authorList>
    </citation>
    <scope>IDENTIFICATION</scope>
</reference>
<dbReference type="PANTHER" id="PTHR46363">
    <property type="entry name" value="DEOXYRIBONUCLEASE TATDN2-RELATED"/>
    <property type="match status" value="1"/>
</dbReference>
<dbReference type="PANTHER" id="PTHR46363:SF1">
    <property type="entry name" value="DEOXYRIBONUCLEASE TATDN2-RELATED"/>
    <property type="match status" value="1"/>
</dbReference>
<feature type="region of interest" description="Disordered" evidence="3">
    <location>
        <begin position="115"/>
        <end position="147"/>
    </location>
</feature>
<dbReference type="Proteomes" id="UP000694620">
    <property type="component" value="Chromosome 18"/>
</dbReference>
<evidence type="ECO:0000256" key="3">
    <source>
        <dbReference type="SAM" id="MobiDB-lite"/>
    </source>
</evidence>
<name>A0A8C4T6C0_ERPCA</name>
<feature type="compositionally biased region" description="Basic and acidic residues" evidence="3">
    <location>
        <begin position="115"/>
        <end position="133"/>
    </location>
</feature>
<accession>A0A8C4T6C0</accession>
<dbReference type="FunFam" id="3.20.20.140:FF:000027">
    <property type="entry name" value="putative deoxyribonuclease TATDN2"/>
    <property type="match status" value="1"/>
</dbReference>
<organism evidence="4 5">
    <name type="scientific">Erpetoichthys calabaricus</name>
    <name type="common">Rope fish</name>
    <name type="synonym">Calamoichthys calabaricus</name>
    <dbReference type="NCBI Taxonomy" id="27687"/>
    <lineage>
        <taxon>Eukaryota</taxon>
        <taxon>Metazoa</taxon>
        <taxon>Chordata</taxon>
        <taxon>Craniata</taxon>
        <taxon>Vertebrata</taxon>
        <taxon>Euteleostomi</taxon>
        <taxon>Actinopterygii</taxon>
        <taxon>Polypteriformes</taxon>
        <taxon>Polypteridae</taxon>
        <taxon>Erpetoichthys</taxon>
    </lineage>
</organism>
<reference evidence="4" key="1">
    <citation type="submission" date="2021-06" db="EMBL/GenBank/DDBJ databases">
        <authorList>
            <consortium name="Wellcome Sanger Institute Data Sharing"/>
        </authorList>
    </citation>
    <scope>NUCLEOTIDE SEQUENCE [LARGE SCALE GENOMIC DNA]</scope>
</reference>
<protein>
    <submittedName>
        <fullName evidence="4">Uncharacterized protein</fullName>
    </submittedName>
</protein>
<dbReference type="InterPro" id="IPR032466">
    <property type="entry name" value="Metal_Hydrolase"/>
</dbReference>
<dbReference type="InterPro" id="IPR018228">
    <property type="entry name" value="DNase_TatD-rel_CS"/>
</dbReference>
<dbReference type="PROSITE" id="PS01091">
    <property type="entry name" value="TATD_3"/>
    <property type="match status" value="1"/>
</dbReference>
<keyword evidence="5" id="KW-1185">Reference proteome</keyword>
<gene>
    <name evidence="4" type="primary">tatdn2</name>
</gene>
<feature type="compositionally biased region" description="Basic and acidic residues" evidence="3">
    <location>
        <begin position="1"/>
        <end position="11"/>
    </location>
</feature>
<evidence type="ECO:0000256" key="1">
    <source>
        <dbReference type="ARBA" id="ARBA00009275"/>
    </source>
</evidence>
<dbReference type="Ensembl" id="ENSECRT00000026810.1">
    <property type="protein sequence ID" value="ENSECRP00000026264.1"/>
    <property type="gene ID" value="ENSECRG00000017747.1"/>
</dbReference>
<evidence type="ECO:0000313" key="5">
    <source>
        <dbReference type="Proteomes" id="UP000694620"/>
    </source>
</evidence>
<dbReference type="GeneTree" id="ENSGT00940000155616"/>
<keyword evidence="2" id="KW-0378">Hydrolase</keyword>
<feature type="compositionally biased region" description="Polar residues" evidence="3">
    <location>
        <begin position="13"/>
        <end position="27"/>
    </location>
</feature>
<dbReference type="CDD" id="cd01310">
    <property type="entry name" value="TatD_DNAse"/>
    <property type="match status" value="1"/>
</dbReference>
<proteinExistence type="inferred from homology"/>
<dbReference type="SUPFAM" id="SSF51556">
    <property type="entry name" value="Metallo-dependent hydrolases"/>
    <property type="match status" value="1"/>
</dbReference>
<feature type="region of interest" description="Disordered" evidence="3">
    <location>
        <begin position="45"/>
        <end position="78"/>
    </location>
</feature>
<feature type="region of interest" description="Disordered" evidence="3">
    <location>
        <begin position="1"/>
        <end position="27"/>
    </location>
</feature>
<dbReference type="AlphaFoldDB" id="A0A8C4T6C0"/>
<reference evidence="4" key="3">
    <citation type="submission" date="2025-09" db="UniProtKB">
        <authorList>
            <consortium name="Ensembl"/>
        </authorList>
    </citation>
    <scope>IDENTIFICATION</scope>
</reference>
<dbReference type="InterPro" id="IPR001130">
    <property type="entry name" value="TatD-like"/>
</dbReference>